<dbReference type="VEuPathDB" id="FungiDB:HGUI_01804"/>
<evidence type="ECO:0000313" key="4">
    <source>
        <dbReference type="Proteomes" id="UP000183365"/>
    </source>
</evidence>
<proteinExistence type="predicted"/>
<dbReference type="InterPro" id="IPR018871">
    <property type="entry name" value="GLEYA_adhesin_domain"/>
</dbReference>
<dbReference type="GO" id="GO:0000128">
    <property type="term" value="P:flocculation"/>
    <property type="evidence" value="ECO:0007669"/>
    <property type="project" value="InterPro"/>
</dbReference>
<name>A0A1L0B1E4_9ASCO</name>
<dbReference type="OrthoDB" id="3973407at2759"/>
<feature type="signal peptide" evidence="1">
    <location>
        <begin position="1"/>
        <end position="19"/>
    </location>
</feature>
<dbReference type="InterPro" id="IPR037524">
    <property type="entry name" value="PA14/GLEYA"/>
</dbReference>
<dbReference type="Proteomes" id="UP000183365">
    <property type="component" value="Unassembled WGS sequence"/>
</dbReference>
<dbReference type="PROSITE" id="PS51820">
    <property type="entry name" value="PA14"/>
    <property type="match status" value="1"/>
</dbReference>
<dbReference type="InterPro" id="IPR001389">
    <property type="entry name" value="Flocculin"/>
</dbReference>
<organism evidence="3 4">
    <name type="scientific">Hanseniaspora guilliermondii</name>
    <dbReference type="NCBI Taxonomy" id="56406"/>
    <lineage>
        <taxon>Eukaryota</taxon>
        <taxon>Fungi</taxon>
        <taxon>Dikarya</taxon>
        <taxon>Ascomycota</taxon>
        <taxon>Saccharomycotina</taxon>
        <taxon>Saccharomycetes</taxon>
        <taxon>Saccharomycodales</taxon>
        <taxon>Saccharomycodaceae</taxon>
        <taxon>Hanseniaspora</taxon>
    </lineage>
</organism>
<keyword evidence="4" id="KW-1185">Reference proteome</keyword>
<dbReference type="AlphaFoldDB" id="A0A1L0B1E4"/>
<feature type="chain" id="PRO_5013267378" description="PA14 domain-containing protein" evidence="1">
    <location>
        <begin position="20"/>
        <end position="582"/>
    </location>
</feature>
<dbReference type="Pfam" id="PF10528">
    <property type="entry name" value="GLEYA"/>
    <property type="match status" value="1"/>
</dbReference>
<dbReference type="Gene3D" id="2.60.120.1560">
    <property type="match status" value="1"/>
</dbReference>
<evidence type="ECO:0000256" key="1">
    <source>
        <dbReference type="SAM" id="SignalP"/>
    </source>
</evidence>
<protein>
    <recommendedName>
        <fullName evidence="2">PA14 domain-containing protein</fullName>
    </recommendedName>
</protein>
<keyword evidence="1" id="KW-0732">Signal</keyword>
<dbReference type="EMBL" id="FQNF01000026">
    <property type="protein sequence ID" value="SGZ39604.1"/>
    <property type="molecule type" value="Genomic_DNA"/>
</dbReference>
<dbReference type="Pfam" id="PF00624">
    <property type="entry name" value="Flocculin"/>
    <property type="match status" value="2"/>
</dbReference>
<gene>
    <name evidence="3" type="ORF">HGUI_01804</name>
</gene>
<evidence type="ECO:0000259" key="2">
    <source>
        <dbReference type="PROSITE" id="PS51820"/>
    </source>
</evidence>
<evidence type="ECO:0000313" key="3">
    <source>
        <dbReference type="EMBL" id="SGZ39604.1"/>
    </source>
</evidence>
<sequence>MKTAFNIIVVFLFLQAVNPIGEEYLENEIGCQIKNDKEFFSGFSGSVYYYPWLSYNTKTNTGVQNTGLYTSKSYLSGGYVGDGSIIAQGHTVYTKPGVIANDVIANELYFRNDDPCDAKGCNGEVWLDLDYFANADGTAVSVPFKQFAFHMTGFMIPNITGQYIINLRYIDDLAIINIGSSSFKSPNCCDSYSPTGDVSGDNIIQSIWTYNGPSGVNELVLELVAGVAYPIEVFFVNRGGAGGMQLEYSDPNGDSHRNFEGFIYHLSSESVCSYVKKYVTTIEWDQSTTSYSSTSVSSIVTKTNSYLSDAAVTYTGTVVQETDIVYIPMSTVSTYWTGTFTTTTTSYSVSTGTDGNPTTKTVIVVETPESTITTPWTGTFTTTTTSYSVSTGTDGNPTTETVIVVETPSLSLRTTIPWTGHFTTSYTTKTVFVGVGNSSYTVPVIVVETPTNVGWNATSLKTASSENPSTAVTTEFNTEYQTVVCTEYSCLKPSQTANLPLSSKSIPSSVKTSYLSSSEKSLSNVFADTKTSTIRSIETSVIPSVEASPKSASTPSLITTENPNKANSLKISALFILLLHLV</sequence>
<reference evidence="4" key="1">
    <citation type="submission" date="2016-11" db="EMBL/GenBank/DDBJ databases">
        <authorList>
            <person name="Guldener U."/>
        </authorList>
    </citation>
    <scope>NUCLEOTIDE SEQUENCE [LARGE SCALE GENOMIC DNA]</scope>
</reference>
<accession>A0A1L0B1E4</accession>
<feature type="domain" description="PA14" evidence="2">
    <location>
        <begin position="100"/>
        <end position="262"/>
    </location>
</feature>